<proteinExistence type="predicted"/>
<evidence type="ECO:0000313" key="2">
    <source>
        <dbReference type="Proteomes" id="UP000192042"/>
    </source>
</evidence>
<dbReference type="Proteomes" id="UP000192042">
    <property type="component" value="Chromosome I"/>
</dbReference>
<accession>A0A1W1I3Z0</accession>
<dbReference type="KEGG" id="nja:NSJP_1556"/>
<reference evidence="1 2" key="1">
    <citation type="submission" date="2017-03" db="EMBL/GenBank/DDBJ databases">
        <authorList>
            <person name="Afonso C.L."/>
            <person name="Miller P.J."/>
            <person name="Scott M.A."/>
            <person name="Spackman E."/>
            <person name="Goraichik I."/>
            <person name="Dimitrov K.M."/>
            <person name="Suarez D.L."/>
            <person name="Swayne D.E."/>
        </authorList>
    </citation>
    <scope>NUCLEOTIDE SEQUENCE [LARGE SCALE GENOMIC DNA]</scope>
    <source>
        <strain evidence="1">Genome sequencing of Nitrospira japonica strain NJ11</strain>
    </source>
</reference>
<gene>
    <name evidence="1" type="ORF">NSJP_1556</name>
</gene>
<dbReference type="AlphaFoldDB" id="A0A1W1I3Z0"/>
<keyword evidence="2" id="KW-1185">Reference proteome</keyword>
<sequence length="71" mass="7306">MTDEGDLKRISGIGVDGEGVRKIASHFFLSSVTPLGSTSLSDSSLTAALAYVEGLTPAAQVAARDVRNARA</sequence>
<name>A0A1W1I3Z0_9BACT</name>
<evidence type="ECO:0000313" key="1">
    <source>
        <dbReference type="EMBL" id="SLM47728.1"/>
    </source>
</evidence>
<organism evidence="1 2">
    <name type="scientific">Nitrospira japonica</name>
    <dbReference type="NCBI Taxonomy" id="1325564"/>
    <lineage>
        <taxon>Bacteria</taxon>
        <taxon>Pseudomonadati</taxon>
        <taxon>Nitrospirota</taxon>
        <taxon>Nitrospiria</taxon>
        <taxon>Nitrospirales</taxon>
        <taxon>Nitrospiraceae</taxon>
        <taxon>Nitrospira</taxon>
    </lineage>
</organism>
<dbReference type="EMBL" id="LT828648">
    <property type="protein sequence ID" value="SLM47728.1"/>
    <property type="molecule type" value="Genomic_DNA"/>
</dbReference>
<dbReference type="STRING" id="1325564.NSJP_1556"/>
<protein>
    <submittedName>
        <fullName evidence="1">Uncharacterized protein</fullName>
    </submittedName>
</protein>